<dbReference type="eggNOG" id="COG1695">
    <property type="taxonomic scope" value="Bacteria"/>
</dbReference>
<keyword evidence="3" id="KW-1185">Reference proteome</keyword>
<feature type="domain" description="Transcription regulator PadR N-terminal" evidence="1">
    <location>
        <begin position="14"/>
        <end position="82"/>
    </location>
</feature>
<dbReference type="STRING" id="1184267.A11Q_2203"/>
<dbReference type="AlphaFoldDB" id="M4VT82"/>
<dbReference type="HOGENOM" id="CLU_063440_3_1_7"/>
<dbReference type="InterPro" id="IPR052509">
    <property type="entry name" value="Metal_resp_DNA-bind_regulator"/>
</dbReference>
<dbReference type="PANTHER" id="PTHR33169">
    <property type="entry name" value="PADR-FAMILY TRANSCRIPTIONAL REGULATOR"/>
    <property type="match status" value="1"/>
</dbReference>
<dbReference type="OrthoDB" id="3186544at2"/>
<dbReference type="InterPro" id="IPR005149">
    <property type="entry name" value="Tscrpt_reg_PadR_N"/>
</dbReference>
<dbReference type="KEGG" id="bex:A11Q_2203"/>
<protein>
    <recommendedName>
        <fullName evidence="1">Transcription regulator PadR N-terminal domain-containing protein</fullName>
    </recommendedName>
</protein>
<sequence>MNTQFNKGVIEMCVLALVSQRDHYGYELVETISKKIEISEGTIYPILRRLTSEKFFETYLKESSEGPPRKYYKMTTLGRQQTETMLSAWKKFSKDVNSIIDPKQDMTGGS</sequence>
<organism evidence="2 3">
    <name type="scientific">Pseudobdellovibrio exovorus JSS</name>
    <dbReference type="NCBI Taxonomy" id="1184267"/>
    <lineage>
        <taxon>Bacteria</taxon>
        <taxon>Pseudomonadati</taxon>
        <taxon>Bdellovibrionota</taxon>
        <taxon>Bdellovibrionia</taxon>
        <taxon>Bdellovibrionales</taxon>
        <taxon>Pseudobdellovibrionaceae</taxon>
        <taxon>Pseudobdellovibrio</taxon>
    </lineage>
</organism>
<dbReference type="InterPro" id="IPR036390">
    <property type="entry name" value="WH_DNA-bd_sf"/>
</dbReference>
<evidence type="ECO:0000313" key="3">
    <source>
        <dbReference type="Proteomes" id="UP000012040"/>
    </source>
</evidence>
<dbReference type="Proteomes" id="UP000012040">
    <property type="component" value="Chromosome"/>
</dbReference>
<name>M4VT82_9BACT</name>
<dbReference type="RefSeq" id="WP_015470909.1">
    <property type="nucleotide sequence ID" value="NC_020813.1"/>
</dbReference>
<evidence type="ECO:0000259" key="1">
    <source>
        <dbReference type="Pfam" id="PF03551"/>
    </source>
</evidence>
<reference evidence="2 3" key="1">
    <citation type="journal article" date="2013" name="ISME J.">
        <title>By their genes ye shall know them: genomic signatures of predatory bacteria.</title>
        <authorList>
            <person name="Pasternak Z."/>
            <person name="Pietrokovski S."/>
            <person name="Rotem O."/>
            <person name="Gophna U."/>
            <person name="Lurie-Weinberger M.N."/>
            <person name="Jurkevitch E."/>
        </authorList>
    </citation>
    <scope>NUCLEOTIDE SEQUENCE [LARGE SCALE GENOMIC DNA]</scope>
    <source>
        <strain evidence="2 3">JSS</strain>
    </source>
</reference>
<dbReference type="Pfam" id="PF03551">
    <property type="entry name" value="PadR"/>
    <property type="match status" value="1"/>
</dbReference>
<dbReference type="Gene3D" id="1.10.10.10">
    <property type="entry name" value="Winged helix-like DNA-binding domain superfamily/Winged helix DNA-binding domain"/>
    <property type="match status" value="1"/>
</dbReference>
<dbReference type="InterPro" id="IPR036388">
    <property type="entry name" value="WH-like_DNA-bd_sf"/>
</dbReference>
<dbReference type="SUPFAM" id="SSF46785">
    <property type="entry name" value="Winged helix' DNA-binding domain"/>
    <property type="match status" value="1"/>
</dbReference>
<dbReference type="PANTHER" id="PTHR33169:SF24">
    <property type="entry name" value="TRANSCRIPTIONAL REGULATOR, PADR FAMILY"/>
    <property type="match status" value="1"/>
</dbReference>
<dbReference type="PATRIC" id="fig|1184267.3.peg.2230"/>
<gene>
    <name evidence="2" type="ORF">A11Q_2203</name>
</gene>
<dbReference type="EMBL" id="CP003537">
    <property type="protein sequence ID" value="AGH96419.1"/>
    <property type="molecule type" value="Genomic_DNA"/>
</dbReference>
<accession>M4VT82</accession>
<proteinExistence type="predicted"/>
<evidence type="ECO:0000313" key="2">
    <source>
        <dbReference type="EMBL" id="AGH96419.1"/>
    </source>
</evidence>